<comment type="caution">
    <text evidence="3">The sequence shown here is derived from an EMBL/GenBank/DDBJ whole genome shotgun (WGS) entry which is preliminary data.</text>
</comment>
<dbReference type="InterPro" id="IPR024445">
    <property type="entry name" value="Tnp_ISXO2-like"/>
</dbReference>
<proteinExistence type="predicted"/>
<dbReference type="EMBL" id="VUJU01005033">
    <property type="protein sequence ID" value="KAF0752491.1"/>
    <property type="molecule type" value="Genomic_DNA"/>
</dbReference>
<feature type="domain" description="ISXO2-like transposase" evidence="2">
    <location>
        <begin position="134"/>
        <end position="246"/>
    </location>
</feature>
<dbReference type="SMART" id="SM01126">
    <property type="entry name" value="DDE_Tnp_IS1595"/>
    <property type="match status" value="1"/>
</dbReference>
<dbReference type="AlphaFoldDB" id="A0A6G0YBH0"/>
<evidence type="ECO:0000256" key="1">
    <source>
        <dbReference type="SAM" id="Phobius"/>
    </source>
</evidence>
<evidence type="ECO:0000259" key="2">
    <source>
        <dbReference type="SMART" id="SM01126"/>
    </source>
</evidence>
<evidence type="ECO:0000313" key="3">
    <source>
        <dbReference type="EMBL" id="KAF0752491.1"/>
    </source>
</evidence>
<organism evidence="3 4">
    <name type="scientific">Aphis craccivora</name>
    <name type="common">Cowpea aphid</name>
    <dbReference type="NCBI Taxonomy" id="307492"/>
    <lineage>
        <taxon>Eukaryota</taxon>
        <taxon>Metazoa</taxon>
        <taxon>Ecdysozoa</taxon>
        <taxon>Arthropoda</taxon>
        <taxon>Hexapoda</taxon>
        <taxon>Insecta</taxon>
        <taxon>Pterygota</taxon>
        <taxon>Neoptera</taxon>
        <taxon>Paraneoptera</taxon>
        <taxon>Hemiptera</taxon>
        <taxon>Sternorrhyncha</taxon>
        <taxon>Aphidomorpha</taxon>
        <taxon>Aphidoidea</taxon>
        <taxon>Aphididae</taxon>
        <taxon>Aphidini</taxon>
        <taxon>Aphis</taxon>
        <taxon>Aphis</taxon>
    </lineage>
</organism>
<protein>
    <recommendedName>
        <fullName evidence="2">ISXO2-like transposase domain-containing protein</fullName>
    </recommendedName>
</protein>
<keyword evidence="4" id="KW-1185">Reference proteome</keyword>
<keyword evidence="1" id="KW-0472">Membrane</keyword>
<dbReference type="OrthoDB" id="6611384at2759"/>
<keyword evidence="1" id="KW-0812">Transmembrane</keyword>
<accession>A0A6G0YBH0</accession>
<sequence>MSITKTSCVRFSIENDGLGLIIKLQDFGALPKEIKCVRGHTMRLVHDQTVLDKYKWRCKEKNSKKKKQRATIGTFFATSHMSLLVICGFVNLWVMSCTFPVIQLKLRLSNQTIVDGSSFCREICYDAMIIRKVKLSGYGHTVEIDESKFGKRKHHRGHRVEGPWVFGGYERETGNCFMIPAYNTLNNEGYNHLTVNHNLHFKDPETGIHSNTIESSWSHAKASMSQYCRKKEFYAGYLAKYMFIKRCRTFKLDPTEQFFKHIGILYDSNNEEHGYENVKIRVHGFQKKNCQKLEGPLMHASFTTNTRSVVGWRDKTFINLFK</sequence>
<dbReference type="PANTHER" id="PTHR47163:SF2">
    <property type="entry name" value="SI:DKEY-17M8.2"/>
    <property type="match status" value="1"/>
</dbReference>
<dbReference type="InterPro" id="IPR053164">
    <property type="entry name" value="IS1016-like_transposase"/>
</dbReference>
<gene>
    <name evidence="3" type="ORF">FWK35_00014892</name>
</gene>
<name>A0A6G0YBH0_APHCR</name>
<reference evidence="3 4" key="1">
    <citation type="submission" date="2019-08" db="EMBL/GenBank/DDBJ databases">
        <title>Whole genome of Aphis craccivora.</title>
        <authorList>
            <person name="Voronova N.V."/>
            <person name="Shulinski R.S."/>
            <person name="Bandarenka Y.V."/>
            <person name="Zhorov D.G."/>
            <person name="Warner D."/>
        </authorList>
    </citation>
    <scope>NUCLEOTIDE SEQUENCE [LARGE SCALE GENOMIC DNA]</scope>
    <source>
        <strain evidence="3">180601</strain>
        <tissue evidence="3">Whole Body</tissue>
    </source>
</reference>
<feature type="transmembrane region" description="Helical" evidence="1">
    <location>
        <begin position="70"/>
        <end position="94"/>
    </location>
</feature>
<evidence type="ECO:0000313" key="4">
    <source>
        <dbReference type="Proteomes" id="UP000478052"/>
    </source>
</evidence>
<dbReference type="Proteomes" id="UP000478052">
    <property type="component" value="Unassembled WGS sequence"/>
</dbReference>
<keyword evidence="1" id="KW-1133">Transmembrane helix</keyword>
<dbReference type="PANTHER" id="PTHR47163">
    <property type="entry name" value="DDE_TNP_IS1595 DOMAIN-CONTAINING PROTEIN"/>
    <property type="match status" value="1"/>
</dbReference>